<proteinExistence type="predicted"/>
<dbReference type="Gene3D" id="1.10.1600.10">
    <property type="match status" value="1"/>
</dbReference>
<name>A0A1I8AZK0_MELHA</name>
<dbReference type="WBParaSite" id="MhA1_Contig1137.frz3.gene9">
    <property type="protein sequence ID" value="MhA1_Contig1137.frz3.gene9"/>
    <property type="gene ID" value="MhA1_Contig1137.frz3.gene9"/>
</dbReference>
<dbReference type="AlphaFoldDB" id="A0A1I8AZK0"/>
<evidence type="ECO:0000313" key="1">
    <source>
        <dbReference type="Proteomes" id="UP000095281"/>
    </source>
</evidence>
<reference evidence="2" key="1">
    <citation type="submission" date="2016-11" db="UniProtKB">
        <authorList>
            <consortium name="WormBaseParasite"/>
        </authorList>
    </citation>
    <scope>IDENTIFICATION</scope>
</reference>
<sequence>MTLREKALNPGKPVELSYEDKRALLQMLEPPKHLLEKAKHVILTMKGEFSLQVQTNKLSSFQNSDVATTGETQTAQTNEGNVNVDRLRPILNALIEEKKKLEIGRRTESADLE</sequence>
<protein>
    <submittedName>
        <fullName evidence="2">Uncharacterized protein</fullName>
    </submittedName>
</protein>
<organism evidence="1 2">
    <name type="scientific">Meloidogyne hapla</name>
    <name type="common">Root-knot nematode worm</name>
    <dbReference type="NCBI Taxonomy" id="6305"/>
    <lineage>
        <taxon>Eukaryota</taxon>
        <taxon>Metazoa</taxon>
        <taxon>Ecdysozoa</taxon>
        <taxon>Nematoda</taxon>
        <taxon>Chromadorea</taxon>
        <taxon>Rhabditida</taxon>
        <taxon>Tylenchina</taxon>
        <taxon>Tylenchomorpha</taxon>
        <taxon>Tylenchoidea</taxon>
        <taxon>Meloidogynidae</taxon>
        <taxon>Meloidogyninae</taxon>
        <taxon>Meloidogyne</taxon>
    </lineage>
</organism>
<dbReference type="Proteomes" id="UP000095281">
    <property type="component" value="Unplaced"/>
</dbReference>
<keyword evidence="1" id="KW-1185">Reference proteome</keyword>
<evidence type="ECO:0000313" key="2">
    <source>
        <dbReference type="WBParaSite" id="MhA1_Contig1137.frz3.gene9"/>
    </source>
</evidence>
<accession>A0A1I8AZK0</accession>